<comment type="caution">
    <text evidence="1">The sequence shown here is derived from an EMBL/GenBank/DDBJ whole genome shotgun (WGS) entry which is preliminary data.</text>
</comment>
<evidence type="ECO:0000313" key="1">
    <source>
        <dbReference type="EMBL" id="KAK0460534.1"/>
    </source>
</evidence>
<dbReference type="GeneID" id="85353033"/>
<gene>
    <name evidence="1" type="ORF">EV420DRAFT_1478305</name>
</gene>
<dbReference type="RefSeq" id="XP_060332573.1">
    <property type="nucleotide sequence ID" value="XM_060469485.1"/>
</dbReference>
<keyword evidence="2" id="KW-1185">Reference proteome</keyword>
<organism evidence="1 2">
    <name type="scientific">Armillaria tabescens</name>
    <name type="common">Ringless honey mushroom</name>
    <name type="synonym">Agaricus tabescens</name>
    <dbReference type="NCBI Taxonomy" id="1929756"/>
    <lineage>
        <taxon>Eukaryota</taxon>
        <taxon>Fungi</taxon>
        <taxon>Dikarya</taxon>
        <taxon>Basidiomycota</taxon>
        <taxon>Agaricomycotina</taxon>
        <taxon>Agaricomycetes</taxon>
        <taxon>Agaricomycetidae</taxon>
        <taxon>Agaricales</taxon>
        <taxon>Marasmiineae</taxon>
        <taxon>Physalacriaceae</taxon>
        <taxon>Desarmillaria</taxon>
    </lineage>
</organism>
<evidence type="ECO:0000313" key="2">
    <source>
        <dbReference type="Proteomes" id="UP001175211"/>
    </source>
</evidence>
<protein>
    <submittedName>
        <fullName evidence="1">Uncharacterized protein</fullName>
    </submittedName>
</protein>
<proteinExistence type="predicted"/>
<dbReference type="EMBL" id="JAUEPS010000012">
    <property type="protein sequence ID" value="KAK0460534.1"/>
    <property type="molecule type" value="Genomic_DNA"/>
</dbReference>
<reference evidence="1" key="1">
    <citation type="submission" date="2023-06" db="EMBL/GenBank/DDBJ databases">
        <authorList>
            <consortium name="Lawrence Berkeley National Laboratory"/>
            <person name="Ahrendt S."/>
            <person name="Sahu N."/>
            <person name="Indic B."/>
            <person name="Wong-Bajracharya J."/>
            <person name="Merenyi Z."/>
            <person name="Ke H.-M."/>
            <person name="Monk M."/>
            <person name="Kocsube S."/>
            <person name="Drula E."/>
            <person name="Lipzen A."/>
            <person name="Balint B."/>
            <person name="Henrissat B."/>
            <person name="Andreopoulos B."/>
            <person name="Martin F.M."/>
            <person name="Harder C.B."/>
            <person name="Rigling D."/>
            <person name="Ford K.L."/>
            <person name="Foster G.D."/>
            <person name="Pangilinan J."/>
            <person name="Papanicolaou A."/>
            <person name="Barry K."/>
            <person name="LaButti K."/>
            <person name="Viragh M."/>
            <person name="Koriabine M."/>
            <person name="Yan M."/>
            <person name="Riley R."/>
            <person name="Champramary S."/>
            <person name="Plett K.L."/>
            <person name="Tsai I.J."/>
            <person name="Slot J."/>
            <person name="Sipos G."/>
            <person name="Plett J."/>
            <person name="Nagy L.G."/>
            <person name="Grigoriev I.V."/>
        </authorList>
    </citation>
    <scope>NUCLEOTIDE SEQUENCE</scope>
    <source>
        <strain evidence="1">CCBAS 213</strain>
    </source>
</reference>
<sequence>MKASGSTRFNEVFVASFSIFFFLRKRIDNVAPEKRWFNTFDEDIGAVIQEMLFLDLGLHQRPFSQIGSLFFKEDVSPELQSQPLYAREKDNEELAAKKYRIGPAVDKQY</sequence>
<name>A0AA39N7M8_ARMTA</name>
<dbReference type="AlphaFoldDB" id="A0AA39N7M8"/>
<accession>A0AA39N7M8</accession>
<dbReference type="Proteomes" id="UP001175211">
    <property type="component" value="Unassembled WGS sequence"/>
</dbReference>